<dbReference type="InterPro" id="IPR001851">
    <property type="entry name" value="ABC_transp_permease"/>
</dbReference>
<evidence type="ECO:0000256" key="2">
    <source>
        <dbReference type="ARBA" id="ARBA00022448"/>
    </source>
</evidence>
<reference evidence="10 11" key="1">
    <citation type="submission" date="2017-05" db="EMBL/GenBank/DDBJ databases">
        <authorList>
            <person name="Varghese N."/>
            <person name="Submissions S."/>
        </authorList>
    </citation>
    <scope>NUCLEOTIDE SEQUENCE [LARGE SCALE GENOMIC DNA]</scope>
    <source>
        <strain evidence="10 11">DSM 29734</strain>
    </source>
</reference>
<evidence type="ECO:0000256" key="3">
    <source>
        <dbReference type="ARBA" id="ARBA00022475"/>
    </source>
</evidence>
<proteinExistence type="inferred from homology"/>
<feature type="transmembrane region" description="Helical" evidence="9">
    <location>
        <begin position="509"/>
        <end position="529"/>
    </location>
</feature>
<feature type="transmembrane region" description="Helical" evidence="9">
    <location>
        <begin position="430"/>
        <end position="448"/>
    </location>
</feature>
<feature type="transmembrane region" description="Helical" evidence="9">
    <location>
        <begin position="560"/>
        <end position="580"/>
    </location>
</feature>
<protein>
    <submittedName>
        <fullName evidence="10">Amino acid/amide ABC transporter membrane protein 1, HAAT family</fullName>
    </submittedName>
</protein>
<gene>
    <name evidence="10" type="ORF">SAMN06265373_11511</name>
</gene>
<evidence type="ECO:0000256" key="6">
    <source>
        <dbReference type="ARBA" id="ARBA00022989"/>
    </source>
</evidence>
<dbReference type="InterPro" id="IPR017779">
    <property type="entry name" value="ABC_UrtB_bac"/>
</dbReference>
<evidence type="ECO:0000313" key="10">
    <source>
        <dbReference type="EMBL" id="SMP36320.1"/>
    </source>
</evidence>
<dbReference type="NCBIfam" id="TIGR03409">
    <property type="entry name" value="urea_trans_UrtB"/>
    <property type="match status" value="1"/>
</dbReference>
<accession>A0ABY1PKP6</accession>
<keyword evidence="7 9" id="KW-0472">Membrane</keyword>
<dbReference type="InterPro" id="IPR052157">
    <property type="entry name" value="BCAA_transport_permease"/>
</dbReference>
<keyword evidence="11" id="KW-1185">Reference proteome</keyword>
<evidence type="ECO:0000256" key="8">
    <source>
        <dbReference type="ARBA" id="ARBA00037998"/>
    </source>
</evidence>
<keyword evidence="2" id="KW-0813">Transport</keyword>
<dbReference type="Pfam" id="PF02653">
    <property type="entry name" value="BPD_transp_2"/>
    <property type="match status" value="1"/>
</dbReference>
<evidence type="ECO:0000256" key="5">
    <source>
        <dbReference type="ARBA" id="ARBA00022970"/>
    </source>
</evidence>
<keyword evidence="5" id="KW-0029">Amino-acid transport</keyword>
<dbReference type="PANTHER" id="PTHR11795:SF447">
    <property type="entry name" value="ABC TRANSPORTER PERMEASE PROTEIN"/>
    <property type="match status" value="1"/>
</dbReference>
<evidence type="ECO:0000256" key="7">
    <source>
        <dbReference type="ARBA" id="ARBA00023136"/>
    </source>
</evidence>
<evidence type="ECO:0000256" key="9">
    <source>
        <dbReference type="SAM" id="Phobius"/>
    </source>
</evidence>
<dbReference type="EMBL" id="FXTY01000015">
    <property type="protein sequence ID" value="SMP36320.1"/>
    <property type="molecule type" value="Genomic_DNA"/>
</dbReference>
<sequence>MALFHPNDADTSDMIRLYFAGLAFLLSCLTATAQDANIQPILQEYQAEIAKSSRKTIGPVIDVIASSGSPQAQLMLETWAAKNMWMRKSDGLFFVGEKTDTKSYLLTDFDSGDVVGSYPKSDLKQLKPNSGVRAMIATALVQFQLMDPDAAKRQDALTSIQRDPGPTLLAPLRASIYSEPDPTLKAQKQRLERLLTIGYDQDTKARVAAIEDMSGDLGVDVRATLNPLVAKTLNVAIGGTPTGVNVAALLEPGTDQFSKTDAYDLLVVEGMAPALISSGDMRSALAANIERGRVGGIPVAQLDTNAARKAAYAALADAGKVPALITPADMDTALASHVFFETFAEPSAEVTTAATDALETINLKVGLNQTLDLILDALSLASIYFLAAIGLAITFGVMGVINMAHGEFIMMGAYTGYVVQQIIPDHTLSIIVATPMAFAVTFAAGVAMERLVIRWLYDRPLETLLATFGISIALQQLAKNIFGTQARPLTAPGWLDGALVVNDVVSISFIRIAIFILALVFLGVFLFIMKRTRLGLETRAVTQNPRMAASMGINPGKVNMLTFGLGSGIAGIAGVAIGLFAKVTSELGNDYIVQSFMTVVVGGVGNIWGTLAGAAMIGFFQKGIEWLNPSNTLAAQTYMIVFIIIFIQFRPRGIIALKGRAAGD</sequence>
<comment type="subcellular location">
    <subcellularLocation>
        <location evidence="1">Cell membrane</location>
        <topology evidence="1">Multi-pass membrane protein</topology>
    </subcellularLocation>
</comment>
<keyword evidence="6 9" id="KW-1133">Transmembrane helix</keyword>
<evidence type="ECO:0000256" key="4">
    <source>
        <dbReference type="ARBA" id="ARBA00022692"/>
    </source>
</evidence>
<comment type="caution">
    <text evidence="10">The sequence shown here is derived from an EMBL/GenBank/DDBJ whole genome shotgun (WGS) entry which is preliminary data.</text>
</comment>
<feature type="transmembrane region" description="Helical" evidence="9">
    <location>
        <begin position="592"/>
        <end position="620"/>
    </location>
</feature>
<feature type="transmembrane region" description="Helical" evidence="9">
    <location>
        <begin position="377"/>
        <end position="401"/>
    </location>
</feature>
<name>A0ABY1PKP6_9RHOB</name>
<dbReference type="Proteomes" id="UP001157961">
    <property type="component" value="Unassembled WGS sequence"/>
</dbReference>
<keyword evidence="4 9" id="KW-0812">Transmembrane</keyword>
<dbReference type="PANTHER" id="PTHR11795">
    <property type="entry name" value="BRANCHED-CHAIN AMINO ACID TRANSPORT SYSTEM PERMEASE PROTEIN LIVH"/>
    <property type="match status" value="1"/>
</dbReference>
<dbReference type="CDD" id="cd06582">
    <property type="entry name" value="TM_PBP1_LivH_like"/>
    <property type="match status" value="1"/>
</dbReference>
<keyword evidence="3" id="KW-1003">Cell membrane</keyword>
<comment type="similarity">
    <text evidence="8">Belongs to the binding-protein-dependent transport system permease family. LivHM subfamily.</text>
</comment>
<evidence type="ECO:0000313" key="11">
    <source>
        <dbReference type="Proteomes" id="UP001157961"/>
    </source>
</evidence>
<feature type="transmembrane region" description="Helical" evidence="9">
    <location>
        <begin position="632"/>
        <end position="649"/>
    </location>
</feature>
<evidence type="ECO:0000256" key="1">
    <source>
        <dbReference type="ARBA" id="ARBA00004651"/>
    </source>
</evidence>
<organism evidence="10 11">
    <name type="scientific">Shimia sagamensis</name>
    <dbReference type="NCBI Taxonomy" id="1566352"/>
    <lineage>
        <taxon>Bacteria</taxon>
        <taxon>Pseudomonadati</taxon>
        <taxon>Pseudomonadota</taxon>
        <taxon>Alphaproteobacteria</taxon>
        <taxon>Rhodobacterales</taxon>
        <taxon>Roseobacteraceae</taxon>
    </lineage>
</organism>